<keyword evidence="5" id="KW-1185">Reference proteome</keyword>
<accession>A0A2P8H7Y5</accession>
<organism evidence="4 5">
    <name type="scientific">Salsuginibacillus halophilus</name>
    <dbReference type="NCBI Taxonomy" id="517424"/>
    <lineage>
        <taxon>Bacteria</taxon>
        <taxon>Bacillati</taxon>
        <taxon>Bacillota</taxon>
        <taxon>Bacilli</taxon>
        <taxon>Bacillales</taxon>
        <taxon>Bacillaceae</taxon>
        <taxon>Salsuginibacillus</taxon>
    </lineage>
</organism>
<dbReference type="InterPro" id="IPR012902">
    <property type="entry name" value="N_methyl_site"/>
</dbReference>
<keyword evidence="2" id="KW-0178">Competence</keyword>
<dbReference type="GO" id="GO:0030420">
    <property type="term" value="P:establishment of competence for transformation"/>
    <property type="evidence" value="ECO:0007669"/>
    <property type="project" value="UniProtKB-KW"/>
</dbReference>
<comment type="caution">
    <text evidence="4">The sequence shown here is derived from an EMBL/GenBank/DDBJ whole genome shotgun (WGS) entry which is preliminary data.</text>
</comment>
<dbReference type="EMBL" id="PYAV01000016">
    <property type="protein sequence ID" value="PSL42343.1"/>
    <property type="molecule type" value="Genomic_DNA"/>
</dbReference>
<proteinExistence type="predicted"/>
<keyword evidence="3" id="KW-0472">Membrane</keyword>
<dbReference type="GO" id="GO:0009986">
    <property type="term" value="C:cell surface"/>
    <property type="evidence" value="ECO:0007669"/>
    <property type="project" value="UniProtKB-SubCell"/>
</dbReference>
<dbReference type="Pfam" id="PF07963">
    <property type="entry name" value="N_methyl"/>
    <property type="match status" value="1"/>
</dbReference>
<gene>
    <name evidence="4" type="ORF">B0H94_11648</name>
</gene>
<keyword evidence="3" id="KW-0812">Transmembrane</keyword>
<evidence type="ECO:0000256" key="2">
    <source>
        <dbReference type="ARBA" id="ARBA00023287"/>
    </source>
</evidence>
<evidence type="ECO:0000256" key="3">
    <source>
        <dbReference type="SAM" id="Phobius"/>
    </source>
</evidence>
<name>A0A2P8H7Y5_9BACI</name>
<feature type="transmembrane region" description="Helical" evidence="3">
    <location>
        <begin position="12"/>
        <end position="33"/>
    </location>
</feature>
<dbReference type="AlphaFoldDB" id="A0A2P8H7Y5"/>
<evidence type="ECO:0000313" key="4">
    <source>
        <dbReference type="EMBL" id="PSL42343.1"/>
    </source>
</evidence>
<evidence type="ECO:0000313" key="5">
    <source>
        <dbReference type="Proteomes" id="UP000242310"/>
    </source>
</evidence>
<protein>
    <submittedName>
        <fullName evidence="4">Pilin/secretion family protein with methylation motif</fullName>
    </submittedName>
</protein>
<sequence length="116" mass="13158">MSGLNNNNGMTLVEVLISFFILLIVTAAAVPVFTQLTSERTALAQEYEAWVLLREQNEAWRYGNVSEDQAVFVAQDVQFVWEVKGTGRACMRWTAANQRNYQACEDIERTNGHNIN</sequence>
<dbReference type="Proteomes" id="UP000242310">
    <property type="component" value="Unassembled WGS sequence"/>
</dbReference>
<keyword evidence="3" id="KW-1133">Transmembrane helix</keyword>
<reference evidence="4 5" key="1">
    <citation type="submission" date="2018-03" db="EMBL/GenBank/DDBJ databases">
        <title>Genomic Encyclopedia of Type Strains, Phase III (KMG-III): the genomes of soil and plant-associated and newly described type strains.</title>
        <authorList>
            <person name="Whitman W."/>
        </authorList>
    </citation>
    <scope>NUCLEOTIDE SEQUENCE [LARGE SCALE GENOMIC DNA]</scope>
    <source>
        <strain evidence="4 5">CGMCC 1.07653</strain>
    </source>
</reference>
<evidence type="ECO:0000256" key="1">
    <source>
        <dbReference type="ARBA" id="ARBA00004241"/>
    </source>
</evidence>
<comment type="subcellular location">
    <subcellularLocation>
        <location evidence="1">Cell surface</location>
    </subcellularLocation>
</comment>